<keyword evidence="8 13" id="KW-0457">Lysine biosynthesis</keyword>
<dbReference type="PANTHER" id="PTHR20836">
    <property type="entry name" value="DIHYDRODIPICOLINATE REDUCTASE"/>
    <property type="match status" value="1"/>
</dbReference>
<keyword evidence="2 13" id="KW-0963">Cytoplasm</keyword>
<dbReference type="InterPro" id="IPR023940">
    <property type="entry name" value="DHDPR_bac"/>
</dbReference>
<feature type="domain" description="Dihydrodipicolinate reductase N-terminal" evidence="14">
    <location>
        <begin position="13"/>
        <end position="121"/>
    </location>
</feature>
<feature type="binding site" evidence="13">
    <location>
        <position position="149"/>
    </location>
    <ligand>
        <name>(S)-2,3,4,5-tetrahydrodipicolinate</name>
        <dbReference type="ChEBI" id="CHEBI:16845"/>
    </ligand>
</feature>
<proteinExistence type="inferred from homology"/>
<evidence type="ECO:0000256" key="3">
    <source>
        <dbReference type="ARBA" id="ARBA00022605"/>
    </source>
</evidence>
<dbReference type="Pfam" id="PF01113">
    <property type="entry name" value="DapB_N"/>
    <property type="match status" value="1"/>
</dbReference>
<dbReference type="SUPFAM" id="SSF55347">
    <property type="entry name" value="Glyceraldehyde-3-phosphate dehydrogenase-like, C-terminal domain"/>
    <property type="match status" value="1"/>
</dbReference>
<dbReference type="UniPathway" id="UPA00034">
    <property type="reaction ID" value="UER00018"/>
</dbReference>
<dbReference type="GO" id="GO:0051287">
    <property type="term" value="F:NAD binding"/>
    <property type="evidence" value="ECO:0007669"/>
    <property type="project" value="UniProtKB-UniRule"/>
</dbReference>
<dbReference type="AlphaFoldDB" id="A0A2A9ECB8"/>
<comment type="caution">
    <text evidence="13">Lacks conserved residue(s) required for the propagation of feature annotation.</text>
</comment>
<evidence type="ECO:0000256" key="5">
    <source>
        <dbReference type="ARBA" id="ARBA00022915"/>
    </source>
</evidence>
<evidence type="ECO:0000256" key="9">
    <source>
        <dbReference type="ARBA" id="ARBA00037922"/>
    </source>
</evidence>
<comment type="subcellular location">
    <subcellularLocation>
        <location evidence="13">Cytoplasm</location>
    </subcellularLocation>
</comment>
<evidence type="ECO:0000256" key="7">
    <source>
        <dbReference type="ARBA" id="ARBA00023027"/>
    </source>
</evidence>
<dbReference type="Gene3D" id="3.30.360.10">
    <property type="entry name" value="Dihydrodipicolinate Reductase, domain 2"/>
    <property type="match status" value="1"/>
</dbReference>
<dbReference type="FunFam" id="3.30.360.10:FF:000009">
    <property type="entry name" value="4-hydroxy-tetrahydrodipicolinate reductase"/>
    <property type="match status" value="1"/>
</dbReference>
<evidence type="ECO:0000256" key="12">
    <source>
        <dbReference type="ARBA" id="ARBA00049396"/>
    </source>
</evidence>
<evidence type="ECO:0000256" key="2">
    <source>
        <dbReference type="ARBA" id="ARBA00022490"/>
    </source>
</evidence>
<feature type="active site" description="Proton donor/acceptor" evidence="13">
    <location>
        <position position="148"/>
    </location>
</feature>
<dbReference type="GO" id="GO:0019877">
    <property type="term" value="P:diaminopimelate biosynthetic process"/>
    <property type="evidence" value="ECO:0007669"/>
    <property type="project" value="UniProtKB-UniRule"/>
</dbReference>
<comment type="caution">
    <text evidence="16">The sequence shown here is derived from an EMBL/GenBank/DDBJ whole genome shotgun (WGS) entry which is preliminary data.</text>
</comment>
<dbReference type="EMBL" id="PDJH01000001">
    <property type="protein sequence ID" value="PFG35935.1"/>
    <property type="molecule type" value="Genomic_DNA"/>
</dbReference>
<dbReference type="Pfam" id="PF05173">
    <property type="entry name" value="DapB_C"/>
    <property type="match status" value="1"/>
</dbReference>
<comment type="function">
    <text evidence="13">Catalyzes the conversion of 4-hydroxy-tetrahydrodipicolinate (HTPA) to tetrahydrodipicolinate.</text>
</comment>
<evidence type="ECO:0000256" key="6">
    <source>
        <dbReference type="ARBA" id="ARBA00023002"/>
    </source>
</evidence>
<dbReference type="InterPro" id="IPR022664">
    <property type="entry name" value="DapB_N_CS"/>
</dbReference>
<dbReference type="EC" id="1.17.1.8" evidence="10 13"/>
<feature type="binding site" evidence="13">
    <location>
        <begin position="158"/>
        <end position="159"/>
    </location>
    <ligand>
        <name>(S)-2,3,4,5-tetrahydrodipicolinate</name>
        <dbReference type="ChEBI" id="CHEBI:16845"/>
    </ligand>
</feature>
<comment type="similarity">
    <text evidence="1 13">Belongs to the DapB family.</text>
</comment>
<organism evidence="16 17">
    <name type="scientific">Flavimobilis soli</name>
    <dbReference type="NCBI Taxonomy" id="442709"/>
    <lineage>
        <taxon>Bacteria</taxon>
        <taxon>Bacillati</taxon>
        <taxon>Actinomycetota</taxon>
        <taxon>Actinomycetes</taxon>
        <taxon>Micrococcales</taxon>
        <taxon>Jonesiaceae</taxon>
        <taxon>Flavimobilis</taxon>
    </lineage>
</organism>
<evidence type="ECO:0000256" key="11">
    <source>
        <dbReference type="ARBA" id="ARBA00049080"/>
    </source>
</evidence>
<sequence>MNLVTNQTTTPLKVAVLGAAGRMGQTVCAAVDGAPDLELVARVDAGDDVAAVVRESGADVAIDFTVPSVTETNVHAALDAGAHVVVGTTGWDDDSRGRVSEHLERLAQAGTPRGVLIAPNFGLSAVLAMTFAAKAARYFESVEVIELHHPDKVDAPSGTARHTAHAIAAARAEAGVAPSPDATETGWEARGADVEGVRVHAVRLRGLVAHEEILFGNTGEQLSIRQDSFDRVSFMPGVLLAVREVVSRPGLTVGLEKVLDLS</sequence>
<dbReference type="PIRSF" id="PIRSF000161">
    <property type="entry name" value="DHPR"/>
    <property type="match status" value="1"/>
</dbReference>
<feature type="active site" description="Proton donor" evidence="13">
    <location>
        <position position="152"/>
    </location>
</feature>
<evidence type="ECO:0000313" key="17">
    <source>
        <dbReference type="Proteomes" id="UP000221394"/>
    </source>
</evidence>
<evidence type="ECO:0000256" key="4">
    <source>
        <dbReference type="ARBA" id="ARBA00022857"/>
    </source>
</evidence>
<dbReference type="PANTHER" id="PTHR20836:SF0">
    <property type="entry name" value="4-HYDROXY-TETRAHYDRODIPICOLINATE REDUCTASE 1, CHLOROPLASTIC-RELATED"/>
    <property type="match status" value="1"/>
</dbReference>
<keyword evidence="4 13" id="KW-0521">NADP</keyword>
<dbReference type="GO" id="GO:0005829">
    <property type="term" value="C:cytosol"/>
    <property type="evidence" value="ECO:0007669"/>
    <property type="project" value="TreeGrafter"/>
</dbReference>
<dbReference type="InterPro" id="IPR022663">
    <property type="entry name" value="DapB_C"/>
</dbReference>
<dbReference type="GO" id="GO:0009089">
    <property type="term" value="P:lysine biosynthetic process via diaminopimelate"/>
    <property type="evidence" value="ECO:0007669"/>
    <property type="project" value="UniProtKB-UniRule"/>
</dbReference>
<feature type="binding site" evidence="13">
    <location>
        <begin position="87"/>
        <end position="89"/>
    </location>
    <ligand>
        <name>NAD(+)</name>
        <dbReference type="ChEBI" id="CHEBI:57540"/>
    </ligand>
</feature>
<dbReference type="InterPro" id="IPR000846">
    <property type="entry name" value="DapB_N"/>
</dbReference>
<evidence type="ECO:0000256" key="1">
    <source>
        <dbReference type="ARBA" id="ARBA00006642"/>
    </source>
</evidence>
<dbReference type="InterPro" id="IPR036291">
    <property type="entry name" value="NAD(P)-bd_dom_sf"/>
</dbReference>
<name>A0A2A9ECB8_9MICO</name>
<comment type="catalytic activity">
    <reaction evidence="12 13">
        <text>(S)-2,3,4,5-tetrahydrodipicolinate + NAD(+) + H2O = (2S,4S)-4-hydroxy-2,3,4,5-tetrahydrodipicolinate + NADH + H(+)</text>
        <dbReference type="Rhea" id="RHEA:35323"/>
        <dbReference type="ChEBI" id="CHEBI:15377"/>
        <dbReference type="ChEBI" id="CHEBI:15378"/>
        <dbReference type="ChEBI" id="CHEBI:16845"/>
        <dbReference type="ChEBI" id="CHEBI:57540"/>
        <dbReference type="ChEBI" id="CHEBI:57945"/>
        <dbReference type="ChEBI" id="CHEBI:67139"/>
        <dbReference type="EC" id="1.17.1.8"/>
    </reaction>
</comment>
<evidence type="ECO:0000313" key="16">
    <source>
        <dbReference type="EMBL" id="PFG35935.1"/>
    </source>
</evidence>
<dbReference type="Gene3D" id="3.40.50.720">
    <property type="entry name" value="NAD(P)-binding Rossmann-like Domain"/>
    <property type="match status" value="1"/>
</dbReference>
<dbReference type="Proteomes" id="UP000221394">
    <property type="component" value="Unassembled WGS sequence"/>
</dbReference>
<comment type="caution">
    <text evidence="13">Was originally thought to be a dihydrodipicolinate reductase (DHDPR), catalyzing the conversion of dihydrodipicolinate to tetrahydrodipicolinate. However, it was shown in E.coli that the substrate of the enzymatic reaction is not dihydrodipicolinate (DHDP) but in fact (2S,4S)-4-hydroxy-2,3,4,5-tetrahydrodipicolinic acid (HTPA), the product released by the DapA-catalyzed reaction.</text>
</comment>
<gene>
    <name evidence="13" type="primary">dapB</name>
    <name evidence="16" type="ORF">ATL41_0635</name>
</gene>
<comment type="subunit">
    <text evidence="13">Homotetramer.</text>
</comment>
<feature type="binding site" evidence="13">
    <location>
        <begin position="118"/>
        <end position="121"/>
    </location>
    <ligand>
        <name>NAD(+)</name>
        <dbReference type="ChEBI" id="CHEBI:57540"/>
    </ligand>
</feature>
<feature type="domain" description="Dihydrodipicolinate reductase C-terminal" evidence="15">
    <location>
        <begin position="125"/>
        <end position="259"/>
    </location>
</feature>
<evidence type="ECO:0000259" key="15">
    <source>
        <dbReference type="Pfam" id="PF05173"/>
    </source>
</evidence>
<dbReference type="SUPFAM" id="SSF51735">
    <property type="entry name" value="NAD(P)-binding Rossmann-fold domains"/>
    <property type="match status" value="1"/>
</dbReference>
<dbReference type="PROSITE" id="PS01298">
    <property type="entry name" value="DAPB"/>
    <property type="match status" value="1"/>
</dbReference>
<accession>A0A2A9ECB8</accession>
<comment type="pathway">
    <text evidence="9 13">Amino-acid biosynthesis; L-lysine biosynthesis via DAP pathway; (S)-tetrahydrodipicolinate from L-aspartate: step 4/4.</text>
</comment>
<keyword evidence="17" id="KW-1185">Reference proteome</keyword>
<feature type="binding site" evidence="13">
    <location>
        <position position="42"/>
    </location>
    <ligand>
        <name>NADP(+)</name>
        <dbReference type="ChEBI" id="CHEBI:58349"/>
    </ligand>
</feature>
<dbReference type="NCBIfam" id="TIGR00036">
    <property type="entry name" value="dapB"/>
    <property type="match status" value="1"/>
</dbReference>
<keyword evidence="6 13" id="KW-0560">Oxidoreductase</keyword>
<protein>
    <recommendedName>
        <fullName evidence="10 13">4-hydroxy-tetrahydrodipicolinate reductase</fullName>
        <shortName evidence="13">HTPA reductase</shortName>
        <ecNumber evidence="10 13">1.17.1.8</ecNumber>
    </recommendedName>
</protein>
<dbReference type="GO" id="GO:0050661">
    <property type="term" value="F:NADP binding"/>
    <property type="evidence" value="ECO:0007669"/>
    <property type="project" value="UniProtKB-UniRule"/>
</dbReference>
<dbReference type="HAMAP" id="MF_00102">
    <property type="entry name" value="DapB"/>
    <property type="match status" value="1"/>
</dbReference>
<feature type="binding site" evidence="13">
    <location>
        <begin position="18"/>
        <end position="23"/>
    </location>
    <ligand>
        <name>NAD(+)</name>
        <dbReference type="ChEBI" id="CHEBI:57540"/>
    </ligand>
</feature>
<evidence type="ECO:0000256" key="8">
    <source>
        <dbReference type="ARBA" id="ARBA00023154"/>
    </source>
</evidence>
<dbReference type="CDD" id="cd02274">
    <property type="entry name" value="DHDPR_N"/>
    <property type="match status" value="1"/>
</dbReference>
<dbReference type="GO" id="GO:0016726">
    <property type="term" value="F:oxidoreductase activity, acting on CH or CH2 groups, NAD or NADP as acceptor"/>
    <property type="evidence" value="ECO:0007669"/>
    <property type="project" value="UniProtKB-UniRule"/>
</dbReference>
<dbReference type="GO" id="GO:0008839">
    <property type="term" value="F:4-hydroxy-tetrahydrodipicolinate reductase"/>
    <property type="evidence" value="ECO:0007669"/>
    <property type="project" value="UniProtKB-UniRule"/>
</dbReference>
<comment type="catalytic activity">
    <reaction evidence="11 13">
        <text>(S)-2,3,4,5-tetrahydrodipicolinate + NADP(+) + H2O = (2S,4S)-4-hydroxy-2,3,4,5-tetrahydrodipicolinate + NADPH + H(+)</text>
        <dbReference type="Rhea" id="RHEA:35331"/>
        <dbReference type="ChEBI" id="CHEBI:15377"/>
        <dbReference type="ChEBI" id="CHEBI:15378"/>
        <dbReference type="ChEBI" id="CHEBI:16845"/>
        <dbReference type="ChEBI" id="CHEBI:57783"/>
        <dbReference type="ChEBI" id="CHEBI:58349"/>
        <dbReference type="ChEBI" id="CHEBI:67139"/>
        <dbReference type="EC" id="1.17.1.8"/>
    </reaction>
</comment>
<keyword evidence="3 13" id="KW-0028">Amino-acid biosynthesis</keyword>
<evidence type="ECO:0000259" key="14">
    <source>
        <dbReference type="Pfam" id="PF01113"/>
    </source>
</evidence>
<keyword evidence="7 13" id="KW-0520">NAD</keyword>
<evidence type="ECO:0000256" key="13">
    <source>
        <dbReference type="HAMAP-Rule" id="MF_00102"/>
    </source>
</evidence>
<evidence type="ECO:0000256" key="10">
    <source>
        <dbReference type="ARBA" id="ARBA00038983"/>
    </source>
</evidence>
<keyword evidence="5 13" id="KW-0220">Diaminopimelate biosynthesis</keyword>
<reference evidence="16 17" key="1">
    <citation type="submission" date="2017-10" db="EMBL/GenBank/DDBJ databases">
        <title>Sequencing the genomes of 1000 actinobacteria strains.</title>
        <authorList>
            <person name="Klenk H.-P."/>
        </authorList>
    </citation>
    <scope>NUCLEOTIDE SEQUENCE [LARGE SCALE GENOMIC DNA]</scope>
    <source>
        <strain evidence="16 17">DSM 21574</strain>
    </source>
</reference>